<dbReference type="Gene3D" id="3.40.1280.30">
    <property type="match status" value="1"/>
</dbReference>
<evidence type="ECO:0000259" key="10">
    <source>
        <dbReference type="PROSITE" id="PS51675"/>
    </source>
</evidence>
<comment type="catalytic activity">
    <reaction evidence="8">
        <text>guanosine(9) in tRNA + S-adenosyl-L-methionine = N(1)-methylguanosine(9) in tRNA + S-adenosyl-L-homocysteine + H(+)</text>
        <dbReference type="Rhea" id="RHEA:43156"/>
        <dbReference type="Rhea" id="RHEA-COMP:10367"/>
        <dbReference type="Rhea" id="RHEA-COMP:10368"/>
        <dbReference type="ChEBI" id="CHEBI:15378"/>
        <dbReference type="ChEBI" id="CHEBI:57856"/>
        <dbReference type="ChEBI" id="CHEBI:59789"/>
        <dbReference type="ChEBI" id="CHEBI:73542"/>
        <dbReference type="ChEBI" id="CHEBI:74269"/>
        <dbReference type="EC" id="2.1.1.221"/>
    </reaction>
</comment>
<feature type="compositionally biased region" description="Acidic residues" evidence="9">
    <location>
        <begin position="288"/>
        <end position="303"/>
    </location>
</feature>
<reference evidence="11" key="1">
    <citation type="submission" date="2014-09" db="EMBL/GenBank/DDBJ databases">
        <title>Draft genome sequence of an oleaginous Mucoromycotina fungus Mucor ambiguus NBRC6742.</title>
        <authorList>
            <person name="Takeda I."/>
            <person name="Yamane N."/>
            <person name="Morita T."/>
            <person name="Tamano K."/>
            <person name="Machida M."/>
            <person name="Baker S."/>
            <person name="Koike H."/>
        </authorList>
    </citation>
    <scope>NUCLEOTIDE SEQUENCE</scope>
    <source>
        <strain evidence="11">NBRC 6742</strain>
    </source>
</reference>
<accession>A0A0C9MQB7</accession>
<dbReference type="GO" id="GO:0002939">
    <property type="term" value="P:tRNA N1-guanine methylation"/>
    <property type="evidence" value="ECO:0007669"/>
    <property type="project" value="TreeGrafter"/>
</dbReference>
<dbReference type="InterPro" id="IPR007356">
    <property type="entry name" value="tRNA_m1G_MeTrfase_euk"/>
</dbReference>
<dbReference type="AlphaFoldDB" id="A0A0C9MQB7"/>
<feature type="region of interest" description="Disordered" evidence="9">
    <location>
        <begin position="1"/>
        <end position="25"/>
    </location>
</feature>
<evidence type="ECO:0000313" key="11">
    <source>
        <dbReference type="EMBL" id="GAN05492.1"/>
    </source>
</evidence>
<dbReference type="EMBL" id="DF836382">
    <property type="protein sequence ID" value="GAN05492.1"/>
    <property type="molecule type" value="Genomic_DNA"/>
</dbReference>
<dbReference type="GO" id="GO:0000049">
    <property type="term" value="F:tRNA binding"/>
    <property type="evidence" value="ECO:0007669"/>
    <property type="project" value="TreeGrafter"/>
</dbReference>
<keyword evidence="3 11" id="KW-0489">Methyltransferase</keyword>
<feature type="region of interest" description="Disordered" evidence="9">
    <location>
        <begin position="62"/>
        <end position="93"/>
    </location>
</feature>
<keyword evidence="5" id="KW-0949">S-adenosyl-L-methionine</keyword>
<evidence type="ECO:0000256" key="2">
    <source>
        <dbReference type="ARBA" id="ARBA00020451"/>
    </source>
</evidence>
<evidence type="ECO:0000256" key="9">
    <source>
        <dbReference type="SAM" id="MobiDB-lite"/>
    </source>
</evidence>
<feature type="region of interest" description="Disordered" evidence="9">
    <location>
        <begin position="277"/>
        <end position="320"/>
    </location>
</feature>
<gene>
    <name evidence="11" type="ORF">MAM1_0093c04963</name>
</gene>
<dbReference type="InterPro" id="IPR038459">
    <property type="entry name" value="MT_TRM10-typ_sf"/>
</dbReference>
<evidence type="ECO:0000256" key="7">
    <source>
        <dbReference type="ARBA" id="ARBA00032166"/>
    </source>
</evidence>
<dbReference type="Proteomes" id="UP000053815">
    <property type="component" value="Unassembled WGS sequence"/>
</dbReference>
<dbReference type="PANTHER" id="PTHR13563:SF13">
    <property type="entry name" value="TRNA METHYLTRANSFERASE 10 HOMOLOG A"/>
    <property type="match status" value="1"/>
</dbReference>
<protein>
    <recommendedName>
        <fullName evidence="2">tRNA (guanine(9)-N1)-methyltransferase</fullName>
        <ecNumber evidence="1">2.1.1.221</ecNumber>
    </recommendedName>
    <alternativeName>
        <fullName evidence="7">tRNA methyltransferase 10</fullName>
    </alternativeName>
    <alternativeName>
        <fullName evidence="6">tRNA(m1G9)-methyltransferase</fullName>
    </alternativeName>
</protein>
<dbReference type="InterPro" id="IPR028564">
    <property type="entry name" value="MT_TRM10-typ"/>
</dbReference>
<name>A0A0C9MQB7_9FUNG</name>
<evidence type="ECO:0000256" key="6">
    <source>
        <dbReference type="ARBA" id="ARBA00031792"/>
    </source>
</evidence>
<organism evidence="11">
    <name type="scientific">Mucor ambiguus</name>
    <dbReference type="NCBI Taxonomy" id="91626"/>
    <lineage>
        <taxon>Eukaryota</taxon>
        <taxon>Fungi</taxon>
        <taxon>Fungi incertae sedis</taxon>
        <taxon>Mucoromycota</taxon>
        <taxon>Mucoromycotina</taxon>
        <taxon>Mucoromycetes</taxon>
        <taxon>Mucorales</taxon>
        <taxon>Mucorineae</taxon>
        <taxon>Mucoraceae</taxon>
        <taxon>Mucor</taxon>
    </lineage>
</organism>
<proteinExistence type="predicted"/>
<feature type="compositionally biased region" description="Basic residues" evidence="9">
    <location>
        <begin position="66"/>
        <end position="78"/>
    </location>
</feature>
<keyword evidence="4 11" id="KW-0808">Transferase</keyword>
<evidence type="ECO:0000313" key="12">
    <source>
        <dbReference type="Proteomes" id="UP000053815"/>
    </source>
</evidence>
<dbReference type="OrthoDB" id="278300at2759"/>
<keyword evidence="12" id="KW-1185">Reference proteome</keyword>
<feature type="domain" description="SAM-dependent MTase TRM10-type" evidence="10">
    <location>
        <begin position="92"/>
        <end position="277"/>
    </location>
</feature>
<evidence type="ECO:0000256" key="3">
    <source>
        <dbReference type="ARBA" id="ARBA00022603"/>
    </source>
</evidence>
<dbReference type="GO" id="GO:0052905">
    <property type="term" value="F:tRNA (guanosine(9)-N1)-methyltransferase activity"/>
    <property type="evidence" value="ECO:0007669"/>
    <property type="project" value="UniProtKB-EC"/>
</dbReference>
<dbReference type="PROSITE" id="PS51675">
    <property type="entry name" value="SAM_MT_TRM10"/>
    <property type="match status" value="1"/>
</dbReference>
<sequence length="320" mass="36970">MSAAGQDYKDTPVATAEATEPKGNIRTYQGKQYDITDPKFQGLSKNAIKKILRDEIWEETKSERTKGKREKFKRKRAERRQLERDGAVEPLPKRPKAKHMTVGKVGVILDCSFTSYMNDKEISSMRQQIVRCYSANVRAEKESMQMALTSLDEPLKKQLDAKAPSWENWRNFQVTSEPYLDKFNKEDLIYLSADSENVAHELEEGKTYIIGVQNLCNDKAASQGIKTAQLPIGDYIRLASRKVLTVNQVVEIMVKWLDYRDWEKAFMEVIPERKLKESTFINQHGEEEKIEEEEEEDEDEEKATEDTTANQTDQQQEETA</sequence>
<evidence type="ECO:0000256" key="4">
    <source>
        <dbReference type="ARBA" id="ARBA00022679"/>
    </source>
</evidence>
<evidence type="ECO:0000256" key="8">
    <source>
        <dbReference type="ARBA" id="ARBA00048434"/>
    </source>
</evidence>
<evidence type="ECO:0000256" key="5">
    <source>
        <dbReference type="ARBA" id="ARBA00022691"/>
    </source>
</evidence>
<dbReference type="PANTHER" id="PTHR13563">
    <property type="entry name" value="TRNA (GUANINE-9-) METHYLTRANSFERASE"/>
    <property type="match status" value="1"/>
</dbReference>
<evidence type="ECO:0000256" key="1">
    <source>
        <dbReference type="ARBA" id="ARBA00012797"/>
    </source>
</evidence>
<dbReference type="STRING" id="91626.A0A0C9MQB7"/>
<dbReference type="EC" id="2.1.1.221" evidence="1"/>
<dbReference type="GO" id="GO:0005634">
    <property type="term" value="C:nucleus"/>
    <property type="evidence" value="ECO:0007669"/>
    <property type="project" value="TreeGrafter"/>
</dbReference>
<dbReference type="CDD" id="cd18089">
    <property type="entry name" value="SPOUT_Trm10-like"/>
    <property type="match status" value="1"/>
</dbReference>